<dbReference type="AlphaFoldDB" id="A0A3Q0GR15"/>
<evidence type="ECO:0000313" key="5">
    <source>
        <dbReference type="Proteomes" id="UP000189705"/>
    </source>
</evidence>
<sequence>MLLALFLRTSLLIYLTSASNADFEEEINKTITCAKDQIEVEIPSYFFLSKNPPILISDLHLNDPACHGTETANLYVFSIKNNFTDCGTQMASDDTHIVFTNTIQSNFSEVITRTFINITFACRYPINYLVQQPNGDNKISVDIRTITLNTEDGNFSVSMMLYKDPDFEDMWTTIPFLTLEDNIFVKVNMVPGHLIIRLENCWSTPARNPSHAVQYSFIEQSCPQVIKDETLSVITNGESADAMFRIQMFKFVGISYNDVFLHCTVQICHNTPAVCKPNCTNYGEIIRNKRDASSFPTRTVSYGPIKRKMDGNEEANLRKHILYISLAVKGTHKVSSPQMEEIFLL</sequence>
<dbReference type="PANTHER" id="PTHR14002">
    <property type="entry name" value="ENDOGLIN/TGF-BETA RECEPTOR TYPE III"/>
    <property type="match status" value="1"/>
</dbReference>
<proteinExistence type="predicted"/>
<evidence type="ECO:0000256" key="3">
    <source>
        <dbReference type="SAM" id="SignalP"/>
    </source>
</evidence>
<dbReference type="KEGG" id="asn:112550401"/>
<reference evidence="6" key="1">
    <citation type="submission" date="2025-08" db="UniProtKB">
        <authorList>
            <consortium name="RefSeq"/>
        </authorList>
    </citation>
    <scope>IDENTIFICATION</scope>
</reference>
<dbReference type="InterPro" id="IPR055356">
    <property type="entry name" value="ZP-N"/>
</dbReference>
<dbReference type="SMART" id="SM00241">
    <property type="entry name" value="ZP"/>
    <property type="match status" value="1"/>
</dbReference>
<dbReference type="PROSITE" id="PS51034">
    <property type="entry name" value="ZP_2"/>
    <property type="match status" value="1"/>
</dbReference>
<keyword evidence="5" id="KW-1185">Reference proteome</keyword>
<dbReference type="Gene3D" id="2.60.40.4100">
    <property type="entry name" value="Zona pellucida, ZP-C domain"/>
    <property type="match status" value="1"/>
</dbReference>
<evidence type="ECO:0000259" key="4">
    <source>
        <dbReference type="PROSITE" id="PS51034"/>
    </source>
</evidence>
<evidence type="ECO:0000256" key="1">
    <source>
        <dbReference type="ARBA" id="ARBA00022729"/>
    </source>
</evidence>
<dbReference type="RefSeq" id="XP_025060633.1">
    <property type="nucleotide sequence ID" value="XM_025204848.1"/>
</dbReference>
<feature type="chain" id="PRO_5018068668" evidence="3">
    <location>
        <begin position="19"/>
        <end position="345"/>
    </location>
</feature>
<dbReference type="Proteomes" id="UP000189705">
    <property type="component" value="Unplaced"/>
</dbReference>
<dbReference type="Pfam" id="PF23344">
    <property type="entry name" value="ZP-N"/>
    <property type="match status" value="1"/>
</dbReference>
<dbReference type="Gene3D" id="2.60.40.3210">
    <property type="entry name" value="Zona pellucida, ZP-N domain"/>
    <property type="match status" value="1"/>
</dbReference>
<dbReference type="InParanoid" id="A0A3Q0GR15"/>
<evidence type="ECO:0000313" key="6">
    <source>
        <dbReference type="RefSeq" id="XP_025060633.1"/>
    </source>
</evidence>
<dbReference type="PANTHER" id="PTHR14002:SF50">
    <property type="entry name" value="ALPHA-TECTORIN-LIKE-RELATED"/>
    <property type="match status" value="1"/>
</dbReference>
<dbReference type="InterPro" id="IPR001507">
    <property type="entry name" value="ZP_dom"/>
</dbReference>
<feature type="domain" description="ZP" evidence="4">
    <location>
        <begin position="32"/>
        <end position="282"/>
    </location>
</feature>
<organism evidence="5 6">
    <name type="scientific">Alligator sinensis</name>
    <name type="common">Chinese alligator</name>
    <dbReference type="NCBI Taxonomy" id="38654"/>
    <lineage>
        <taxon>Eukaryota</taxon>
        <taxon>Metazoa</taxon>
        <taxon>Chordata</taxon>
        <taxon>Craniata</taxon>
        <taxon>Vertebrata</taxon>
        <taxon>Euteleostomi</taxon>
        <taxon>Archelosauria</taxon>
        <taxon>Archosauria</taxon>
        <taxon>Crocodylia</taxon>
        <taxon>Alligatoridae</taxon>
        <taxon>Alligatorinae</taxon>
        <taxon>Alligator</taxon>
    </lineage>
</organism>
<dbReference type="GeneID" id="112550401"/>
<dbReference type="Pfam" id="PF00100">
    <property type="entry name" value="Zona_pellucida"/>
    <property type="match status" value="1"/>
</dbReference>
<keyword evidence="1 3" id="KW-0732">Signal</keyword>
<dbReference type="InterPro" id="IPR042235">
    <property type="entry name" value="ZP-C_dom"/>
</dbReference>
<feature type="signal peptide" evidence="3">
    <location>
        <begin position="1"/>
        <end position="18"/>
    </location>
</feature>
<dbReference type="STRING" id="38654.A0A3Q0GR15"/>
<accession>A0A3Q0GR15</accession>
<evidence type="ECO:0000256" key="2">
    <source>
        <dbReference type="ARBA" id="ARBA00023157"/>
    </source>
</evidence>
<gene>
    <name evidence="6" type="primary">LOC112550401</name>
</gene>
<keyword evidence="2" id="KW-1015">Disulfide bond</keyword>
<dbReference type="InterPro" id="IPR055355">
    <property type="entry name" value="ZP-C"/>
</dbReference>
<protein>
    <submittedName>
        <fullName evidence="6">Uromodulin-like</fullName>
    </submittedName>
</protein>
<name>A0A3Q0GR15_ALLSI</name>